<dbReference type="EMBL" id="WKJK01000001">
    <property type="protein sequence ID" value="MRW88421.1"/>
    <property type="molecule type" value="Genomic_DNA"/>
</dbReference>
<keyword evidence="1" id="KW-1133">Transmembrane helix</keyword>
<name>A0A6I2KSI6_9BURK</name>
<keyword evidence="1" id="KW-0472">Membrane</keyword>
<accession>A0A6I2KSI6</accession>
<dbReference type="AlphaFoldDB" id="A0A6I2KSI6"/>
<keyword evidence="3" id="KW-1185">Reference proteome</keyword>
<evidence type="ECO:0000313" key="3">
    <source>
        <dbReference type="Proteomes" id="UP000433309"/>
    </source>
</evidence>
<reference evidence="2 3" key="1">
    <citation type="submission" date="2019-11" db="EMBL/GenBank/DDBJ databases">
        <title>Novel species isolated from a subtropical stream in China.</title>
        <authorList>
            <person name="Lu H."/>
        </authorList>
    </citation>
    <scope>NUCLEOTIDE SEQUENCE [LARGE SCALE GENOMIC DNA]</scope>
    <source>
        <strain evidence="2 3">FT80W</strain>
    </source>
</reference>
<sequence>MAESENMSTFVMRGRLAAVPHGVWLNGHTKLAYVEVGDQRFDDCWVADYLLNTLENQAGNEVELSLCRLDKHGVHLCAIKKGDGKIERIPDPSPALLRQMIVSALLWGVITFMSTLLIAPIILVIPIYAFKAILFGLSESILAPLMIFGALSIWAVQLIWILYCSKKLSPKVRLRIIQKARTAFN</sequence>
<evidence type="ECO:0000256" key="1">
    <source>
        <dbReference type="SAM" id="Phobius"/>
    </source>
</evidence>
<dbReference type="RefSeq" id="WP_154371994.1">
    <property type="nucleotide sequence ID" value="NZ_WKJK01000001.1"/>
</dbReference>
<evidence type="ECO:0000313" key="2">
    <source>
        <dbReference type="EMBL" id="MRW88421.1"/>
    </source>
</evidence>
<protein>
    <submittedName>
        <fullName evidence="2">Uncharacterized protein</fullName>
    </submittedName>
</protein>
<gene>
    <name evidence="2" type="ORF">GJ699_00285</name>
</gene>
<dbReference type="Proteomes" id="UP000433309">
    <property type="component" value="Unassembled WGS sequence"/>
</dbReference>
<comment type="caution">
    <text evidence="2">The sequence shown here is derived from an EMBL/GenBank/DDBJ whole genome shotgun (WGS) entry which is preliminary data.</text>
</comment>
<proteinExistence type="predicted"/>
<feature type="transmembrane region" description="Helical" evidence="1">
    <location>
        <begin position="141"/>
        <end position="163"/>
    </location>
</feature>
<organism evidence="2 3">
    <name type="scientific">Duganella guangzhouensis</name>
    <dbReference type="NCBI Taxonomy" id="2666084"/>
    <lineage>
        <taxon>Bacteria</taxon>
        <taxon>Pseudomonadati</taxon>
        <taxon>Pseudomonadota</taxon>
        <taxon>Betaproteobacteria</taxon>
        <taxon>Burkholderiales</taxon>
        <taxon>Oxalobacteraceae</taxon>
        <taxon>Telluria group</taxon>
        <taxon>Duganella</taxon>
    </lineage>
</organism>
<keyword evidence="1" id="KW-0812">Transmembrane</keyword>
<feature type="transmembrane region" description="Helical" evidence="1">
    <location>
        <begin position="104"/>
        <end position="129"/>
    </location>
</feature>